<evidence type="ECO:0000256" key="10">
    <source>
        <dbReference type="ARBA" id="ARBA00029346"/>
    </source>
</evidence>
<dbReference type="InterPro" id="IPR004821">
    <property type="entry name" value="Cyt_trans-like"/>
</dbReference>
<dbReference type="Gene3D" id="3.40.50.620">
    <property type="entry name" value="HUPs"/>
    <property type="match status" value="1"/>
</dbReference>
<dbReference type="InterPro" id="IPR014729">
    <property type="entry name" value="Rossmann-like_a/b/a_fold"/>
</dbReference>
<keyword evidence="4 12" id="KW-0808">Transferase</keyword>
<feature type="domain" description="Cytidyltransferase-like" evidence="11">
    <location>
        <begin position="6"/>
        <end position="139"/>
    </location>
</feature>
<reference evidence="12" key="1">
    <citation type="submission" date="2018-06" db="EMBL/GenBank/DDBJ databases">
        <authorList>
            <person name="Zhirakovskaya E."/>
        </authorList>
    </citation>
    <scope>NUCLEOTIDE SEQUENCE</scope>
</reference>
<proteinExistence type="inferred from homology"/>
<dbReference type="CDD" id="cd02163">
    <property type="entry name" value="PPAT"/>
    <property type="match status" value="1"/>
</dbReference>
<dbReference type="GO" id="GO:0015937">
    <property type="term" value="P:coenzyme A biosynthetic process"/>
    <property type="evidence" value="ECO:0007669"/>
    <property type="project" value="UniProtKB-KW"/>
</dbReference>
<dbReference type="NCBIfam" id="TIGR01510">
    <property type="entry name" value="coaD_prev_kdtB"/>
    <property type="match status" value="1"/>
</dbReference>
<dbReference type="HAMAP" id="MF_00151">
    <property type="entry name" value="PPAT_bact"/>
    <property type="match status" value="1"/>
</dbReference>
<dbReference type="EC" id="2.7.7.3" evidence="1"/>
<evidence type="ECO:0000256" key="7">
    <source>
        <dbReference type="ARBA" id="ARBA00022840"/>
    </source>
</evidence>
<evidence type="ECO:0000313" key="12">
    <source>
        <dbReference type="EMBL" id="VAW12560.1"/>
    </source>
</evidence>
<keyword evidence="5 12" id="KW-0548">Nucleotidyltransferase</keyword>
<evidence type="ECO:0000256" key="6">
    <source>
        <dbReference type="ARBA" id="ARBA00022741"/>
    </source>
</evidence>
<dbReference type="InterPro" id="IPR001980">
    <property type="entry name" value="PPAT"/>
</dbReference>
<keyword evidence="9" id="KW-0173">Coenzyme A biosynthesis</keyword>
<dbReference type="SUPFAM" id="SSF52374">
    <property type="entry name" value="Nucleotidylyl transferase"/>
    <property type="match status" value="1"/>
</dbReference>
<keyword evidence="7" id="KW-0067">ATP-binding</keyword>
<keyword evidence="6" id="KW-0547">Nucleotide-binding</keyword>
<evidence type="ECO:0000256" key="9">
    <source>
        <dbReference type="ARBA" id="ARBA00022993"/>
    </source>
</evidence>
<dbReference type="GO" id="GO:0004595">
    <property type="term" value="F:pantetheine-phosphate adenylyltransferase activity"/>
    <property type="evidence" value="ECO:0007669"/>
    <property type="project" value="UniProtKB-EC"/>
</dbReference>
<evidence type="ECO:0000256" key="2">
    <source>
        <dbReference type="ARBA" id="ARBA00013868"/>
    </source>
</evidence>
<evidence type="ECO:0000256" key="5">
    <source>
        <dbReference type="ARBA" id="ARBA00022695"/>
    </source>
</evidence>
<dbReference type="PANTHER" id="PTHR21342:SF1">
    <property type="entry name" value="PHOSPHOPANTETHEINE ADENYLYLTRANSFERASE"/>
    <property type="match status" value="1"/>
</dbReference>
<sequence>MARIALYPGSFDPLTLGHIDIARRAFALADTLVVAIGTHHGKTPVLDAATRATLIETEIGALAASAGAKVKVMTFDGLVVDAARTAGATLLVRGVRNVTDFDYEMRMSQMNRALEARIETVFLAAGSDVGFISSTLVRQISAMGGDVSAFVPEAVQNALIRVRS</sequence>
<organism evidence="12">
    <name type="scientific">hydrothermal vent metagenome</name>
    <dbReference type="NCBI Taxonomy" id="652676"/>
    <lineage>
        <taxon>unclassified sequences</taxon>
        <taxon>metagenomes</taxon>
        <taxon>ecological metagenomes</taxon>
    </lineage>
</organism>
<dbReference type="NCBIfam" id="TIGR00125">
    <property type="entry name" value="cyt_tran_rel"/>
    <property type="match status" value="1"/>
</dbReference>
<protein>
    <recommendedName>
        <fullName evidence="2">Phosphopantetheine adenylyltransferase</fullName>
        <ecNumber evidence="1">2.7.7.3</ecNumber>
    </recommendedName>
</protein>
<keyword evidence="3" id="KW-0963">Cytoplasm</keyword>
<evidence type="ECO:0000256" key="8">
    <source>
        <dbReference type="ARBA" id="ARBA00022842"/>
    </source>
</evidence>
<evidence type="ECO:0000256" key="1">
    <source>
        <dbReference type="ARBA" id="ARBA00012392"/>
    </source>
</evidence>
<dbReference type="GO" id="GO:0005524">
    <property type="term" value="F:ATP binding"/>
    <property type="evidence" value="ECO:0007669"/>
    <property type="project" value="UniProtKB-KW"/>
</dbReference>
<dbReference type="PRINTS" id="PR01020">
    <property type="entry name" value="LPSBIOSNTHSS"/>
</dbReference>
<evidence type="ECO:0000259" key="11">
    <source>
        <dbReference type="Pfam" id="PF01467"/>
    </source>
</evidence>
<comment type="catalytic activity">
    <reaction evidence="10">
        <text>(R)-4'-phosphopantetheine + ATP + H(+) = 3'-dephospho-CoA + diphosphate</text>
        <dbReference type="Rhea" id="RHEA:19801"/>
        <dbReference type="ChEBI" id="CHEBI:15378"/>
        <dbReference type="ChEBI" id="CHEBI:30616"/>
        <dbReference type="ChEBI" id="CHEBI:33019"/>
        <dbReference type="ChEBI" id="CHEBI:57328"/>
        <dbReference type="ChEBI" id="CHEBI:61723"/>
        <dbReference type="EC" id="2.7.7.3"/>
    </reaction>
</comment>
<dbReference type="PANTHER" id="PTHR21342">
    <property type="entry name" value="PHOSPHOPANTETHEINE ADENYLYLTRANSFERASE"/>
    <property type="match status" value="1"/>
</dbReference>
<gene>
    <name evidence="12" type="ORF">MNBD_ALPHA09-2040</name>
</gene>
<evidence type="ECO:0000256" key="4">
    <source>
        <dbReference type="ARBA" id="ARBA00022679"/>
    </source>
</evidence>
<name>A0A3B0T6S4_9ZZZZ</name>
<dbReference type="AlphaFoldDB" id="A0A3B0T6S4"/>
<dbReference type="Pfam" id="PF01467">
    <property type="entry name" value="CTP_transf_like"/>
    <property type="match status" value="1"/>
</dbReference>
<dbReference type="EMBL" id="UOEM01000048">
    <property type="protein sequence ID" value="VAW12560.1"/>
    <property type="molecule type" value="Genomic_DNA"/>
</dbReference>
<keyword evidence="8" id="KW-0460">Magnesium</keyword>
<accession>A0A3B0T6S4</accession>
<evidence type="ECO:0000256" key="3">
    <source>
        <dbReference type="ARBA" id="ARBA00022490"/>
    </source>
</evidence>